<name>A0A914HA12_GLORO</name>
<sequence>MQISTKIPHYFVLFSVAIVLVSAQSDECEVCIDVFTEVMAKVEASGQKGEGAVREHIVKHCKTVKGVDEKKEKLCFFIGAHPDSATSVLGDIAKPLSFHKPPKKVCSELKEKDSQICALKYDKPIDWDSLVLEKMRVKQLKELLQKLGDSCKGCTEKVDYITRINELKPKAKGEL</sequence>
<feature type="domain" description="ARMET C-terminal" evidence="9">
    <location>
        <begin position="132"/>
        <end position="170"/>
    </location>
</feature>
<dbReference type="Gene3D" id="1.10.225.10">
    <property type="entry name" value="Saposin-like"/>
    <property type="match status" value="1"/>
</dbReference>
<evidence type="ECO:0000256" key="2">
    <source>
        <dbReference type="ARBA" id="ARBA00005617"/>
    </source>
</evidence>
<dbReference type="WBParaSite" id="Gr19_v10_g15172.t1">
    <property type="protein sequence ID" value="Gr19_v10_g15172.t1"/>
    <property type="gene ID" value="Gr19_v10_g15172"/>
</dbReference>
<evidence type="ECO:0000256" key="3">
    <source>
        <dbReference type="ARBA" id="ARBA00014267"/>
    </source>
</evidence>
<dbReference type="Proteomes" id="UP000887572">
    <property type="component" value="Unplaced"/>
</dbReference>
<evidence type="ECO:0000259" key="9">
    <source>
        <dbReference type="Pfam" id="PF10208"/>
    </source>
</evidence>
<dbReference type="Gene3D" id="1.10.720.30">
    <property type="entry name" value="SAP domain"/>
    <property type="match status" value="1"/>
</dbReference>
<evidence type="ECO:0000256" key="1">
    <source>
        <dbReference type="ARBA" id="ARBA00004613"/>
    </source>
</evidence>
<evidence type="ECO:0000256" key="5">
    <source>
        <dbReference type="ARBA" id="ARBA00022729"/>
    </source>
</evidence>
<dbReference type="SUPFAM" id="SSF68906">
    <property type="entry name" value="SAP domain"/>
    <property type="match status" value="1"/>
</dbReference>
<evidence type="ECO:0000256" key="4">
    <source>
        <dbReference type="ARBA" id="ARBA00022525"/>
    </source>
</evidence>
<dbReference type="GO" id="GO:0005783">
    <property type="term" value="C:endoplasmic reticulum"/>
    <property type="evidence" value="ECO:0007669"/>
    <property type="project" value="TreeGrafter"/>
</dbReference>
<dbReference type="InterPro" id="IPR036361">
    <property type="entry name" value="SAP_dom_sf"/>
</dbReference>
<feature type="chain" id="PRO_5037479743" description="Mesencephalic astrocyte-derived neurotrophic factor homolog" evidence="8">
    <location>
        <begin position="24"/>
        <end position="175"/>
    </location>
</feature>
<dbReference type="InterPro" id="IPR045332">
    <property type="entry name" value="ARMET_N"/>
</dbReference>
<dbReference type="GO" id="GO:0071542">
    <property type="term" value="P:dopaminergic neuron differentiation"/>
    <property type="evidence" value="ECO:0007669"/>
    <property type="project" value="TreeGrafter"/>
</dbReference>
<keyword evidence="4" id="KW-0964">Secreted</keyword>
<keyword evidence="11" id="KW-1185">Reference proteome</keyword>
<dbReference type="Pfam" id="PF10208">
    <property type="entry name" value="ARMET_C"/>
    <property type="match status" value="1"/>
</dbReference>
<reference evidence="12" key="1">
    <citation type="submission" date="2022-11" db="UniProtKB">
        <authorList>
            <consortium name="WormBaseParasite"/>
        </authorList>
    </citation>
    <scope>IDENTIFICATION</scope>
</reference>
<evidence type="ECO:0000313" key="12">
    <source>
        <dbReference type="WBParaSite" id="Gr19_v10_g15172.t1"/>
    </source>
</evidence>
<evidence type="ECO:0000259" key="10">
    <source>
        <dbReference type="Pfam" id="PF20145"/>
    </source>
</evidence>
<keyword evidence="5 8" id="KW-0732">Signal</keyword>
<keyword evidence="6" id="KW-1015">Disulfide bond</keyword>
<evidence type="ECO:0000256" key="7">
    <source>
        <dbReference type="ARBA" id="ARBA00032923"/>
    </source>
</evidence>
<feature type="signal peptide" evidence="8">
    <location>
        <begin position="1"/>
        <end position="23"/>
    </location>
</feature>
<dbReference type="Pfam" id="PF20145">
    <property type="entry name" value="ARMET_N"/>
    <property type="match status" value="1"/>
</dbReference>
<dbReference type="InterPro" id="IPR019345">
    <property type="entry name" value="ARMET_C"/>
</dbReference>
<dbReference type="AlphaFoldDB" id="A0A914HA12"/>
<comment type="subcellular location">
    <subcellularLocation>
        <location evidence="1">Secreted</location>
    </subcellularLocation>
</comment>
<protein>
    <recommendedName>
        <fullName evidence="3">Mesencephalic astrocyte-derived neurotrophic factor homolog</fullName>
    </recommendedName>
    <alternativeName>
        <fullName evidence="7">MANF/CDNF-like protein</fullName>
    </alternativeName>
</protein>
<dbReference type="PANTHER" id="PTHR12990:SF5">
    <property type="entry name" value="MESENCEPHALIC ASTROCYTE-DERIVED NEUROTROPHIC FACTOR HOMOLOG"/>
    <property type="match status" value="1"/>
</dbReference>
<dbReference type="GO" id="GO:0005615">
    <property type="term" value="C:extracellular space"/>
    <property type="evidence" value="ECO:0007669"/>
    <property type="project" value="TreeGrafter"/>
</dbReference>
<evidence type="ECO:0000256" key="8">
    <source>
        <dbReference type="SAM" id="SignalP"/>
    </source>
</evidence>
<comment type="similarity">
    <text evidence="2">Belongs to the ARMET family.</text>
</comment>
<organism evidence="11 12">
    <name type="scientific">Globodera rostochiensis</name>
    <name type="common">Golden nematode worm</name>
    <name type="synonym">Heterodera rostochiensis</name>
    <dbReference type="NCBI Taxonomy" id="31243"/>
    <lineage>
        <taxon>Eukaryota</taxon>
        <taxon>Metazoa</taxon>
        <taxon>Ecdysozoa</taxon>
        <taxon>Nematoda</taxon>
        <taxon>Chromadorea</taxon>
        <taxon>Rhabditida</taxon>
        <taxon>Tylenchina</taxon>
        <taxon>Tylenchomorpha</taxon>
        <taxon>Tylenchoidea</taxon>
        <taxon>Heteroderidae</taxon>
        <taxon>Heteroderinae</taxon>
        <taxon>Globodera</taxon>
    </lineage>
</organism>
<feature type="domain" description="ARMET N-terminal" evidence="10">
    <location>
        <begin position="27"/>
        <end position="125"/>
    </location>
</feature>
<accession>A0A914HA12</accession>
<dbReference type="InterPro" id="IPR045333">
    <property type="entry name" value="ARMET-like"/>
</dbReference>
<proteinExistence type="inferred from homology"/>
<evidence type="ECO:0000256" key="6">
    <source>
        <dbReference type="ARBA" id="ARBA00023157"/>
    </source>
</evidence>
<dbReference type="PANTHER" id="PTHR12990">
    <property type="entry name" value="ARMET-LIKE PROTEIN"/>
    <property type="match status" value="1"/>
</dbReference>
<dbReference type="GO" id="GO:0031175">
    <property type="term" value="P:neuron projection development"/>
    <property type="evidence" value="ECO:0007669"/>
    <property type="project" value="TreeGrafter"/>
</dbReference>
<evidence type="ECO:0000313" key="11">
    <source>
        <dbReference type="Proteomes" id="UP000887572"/>
    </source>
</evidence>